<dbReference type="GeneID" id="92086697"/>
<dbReference type="InterPro" id="IPR017850">
    <property type="entry name" value="Alkaline_phosphatase_core_sf"/>
</dbReference>
<evidence type="ECO:0000256" key="2">
    <source>
        <dbReference type="ARBA" id="ARBA00022729"/>
    </source>
</evidence>
<sequence length="614" mass="67452">MEAVVAPILLGLLGLAYAQSQATSGPANDLTKSKDKPNFIFIITDDQDLRLGSLEYQSAVQKHFVDQGTTFSKHYCTISLCCPSRVSLLTGRAAHNTNVTDVSLPYGKMRPSKTPSTRSPWLKPCGIGGYPKFASEGWNDKYLPVWLQEAGYNTYYTGKLMNGFSTSTYNNPFPKGWTGTDFFLDPNTYVYYNVTMQNNKETPRTLTGQYSTDLVANKTLAFLDEALADGDAPQKPFFIGVAPIGPHSETWQGRFSTPVPADRHKELFPGLKVPRTPNFNPEVRRGLDQNAGAPGPDRGRLPRRLLPAAHPVAAGRGRPGRRHRAPAGCRAPAVLANTYLLYTSDNGFHVGQHRLAPGKACAIEEDINVPFVIRGPGIAAGQRWERPTSHTDIVPTLFELAGIPLQEGFDGVPMPVTEAAQRQSEGSAVTRKSEHVNVEFWGDGLLEGDYPGISGLNDTYKALRLLGDGYDLSYTVWCTNEHELYDLKADPWQMNNIYAANSSSSSSSNRTDALLYGWAKDKLIARVDALLLTLKACKGAVCRQPWEALHPEGNVHSLRDAMGPEFDDFYTQQQPRVSFSACKLGYLAEFEGAMQPSVFGDAAGGMAARWEDWT</sequence>
<comment type="caution">
    <text evidence="9">The sequence shown here is derived from an EMBL/GenBank/DDBJ whole genome shotgun (WGS) entry which is preliminary data.</text>
</comment>
<evidence type="ECO:0000259" key="8">
    <source>
        <dbReference type="Pfam" id="PF00884"/>
    </source>
</evidence>
<proteinExistence type="inferred from homology"/>
<dbReference type="Gene3D" id="3.40.720.10">
    <property type="entry name" value="Alkaline Phosphatase, subunit A"/>
    <property type="match status" value="2"/>
</dbReference>
<evidence type="ECO:0000256" key="1">
    <source>
        <dbReference type="ARBA" id="ARBA00008779"/>
    </source>
</evidence>
<dbReference type="Proteomes" id="UP001480595">
    <property type="component" value="Unassembled WGS sequence"/>
</dbReference>
<keyword evidence="2 7" id="KW-0732">Signal</keyword>
<feature type="signal peptide" evidence="7">
    <location>
        <begin position="1"/>
        <end position="18"/>
    </location>
</feature>
<dbReference type="RefSeq" id="XP_066721775.1">
    <property type="nucleotide sequence ID" value="XM_066853634.1"/>
</dbReference>
<dbReference type="InterPro" id="IPR024607">
    <property type="entry name" value="Sulfatase_CS"/>
</dbReference>
<reference evidence="9 10" key="1">
    <citation type="submission" date="2023-01" db="EMBL/GenBank/DDBJ databases">
        <title>Analysis of 21 Apiospora genomes using comparative genomics revels a genus with tremendous synthesis potential of carbohydrate active enzymes and secondary metabolites.</title>
        <authorList>
            <person name="Sorensen T."/>
        </authorList>
    </citation>
    <scope>NUCLEOTIDE SEQUENCE [LARGE SCALE GENOMIC DNA]</scope>
    <source>
        <strain evidence="9 10">CBS 135458</strain>
    </source>
</reference>
<dbReference type="PANTHER" id="PTHR43108">
    <property type="entry name" value="N-ACETYLGLUCOSAMINE-6-SULFATASE FAMILY MEMBER"/>
    <property type="match status" value="1"/>
</dbReference>
<dbReference type="InterPro" id="IPR012083">
    <property type="entry name" value="Arylsulfatase"/>
</dbReference>
<dbReference type="EC" id="3.1.6.1" evidence="5"/>
<keyword evidence="10" id="KW-1185">Reference proteome</keyword>
<evidence type="ECO:0000313" key="10">
    <source>
        <dbReference type="Proteomes" id="UP001480595"/>
    </source>
</evidence>
<name>A0ABR1WVR9_9PEZI</name>
<gene>
    <name evidence="9" type="ORF">PG994_002225</name>
</gene>
<evidence type="ECO:0000256" key="6">
    <source>
        <dbReference type="SAM" id="MobiDB-lite"/>
    </source>
</evidence>
<dbReference type="InterPro" id="IPR000917">
    <property type="entry name" value="Sulfatase_N"/>
</dbReference>
<dbReference type="PROSITE" id="PS00523">
    <property type="entry name" value="SULFATASE_1"/>
    <property type="match status" value="1"/>
</dbReference>
<organism evidence="9 10">
    <name type="scientific">Apiospora phragmitis</name>
    <dbReference type="NCBI Taxonomy" id="2905665"/>
    <lineage>
        <taxon>Eukaryota</taxon>
        <taxon>Fungi</taxon>
        <taxon>Dikarya</taxon>
        <taxon>Ascomycota</taxon>
        <taxon>Pezizomycotina</taxon>
        <taxon>Sordariomycetes</taxon>
        <taxon>Xylariomycetidae</taxon>
        <taxon>Amphisphaeriales</taxon>
        <taxon>Apiosporaceae</taxon>
        <taxon>Apiospora</taxon>
    </lineage>
</organism>
<dbReference type="SUPFAM" id="SSF53649">
    <property type="entry name" value="Alkaline phosphatase-like"/>
    <property type="match status" value="1"/>
</dbReference>
<keyword evidence="4" id="KW-0325">Glycoprotein</keyword>
<accession>A0ABR1WVR9</accession>
<feature type="region of interest" description="Disordered" evidence="6">
    <location>
        <begin position="269"/>
        <end position="303"/>
    </location>
</feature>
<feature type="domain" description="Sulfatase N-terminal" evidence="8">
    <location>
        <begin position="37"/>
        <end position="248"/>
    </location>
</feature>
<dbReference type="EMBL" id="JAQQWL010000002">
    <property type="protein sequence ID" value="KAK8087251.1"/>
    <property type="molecule type" value="Genomic_DNA"/>
</dbReference>
<dbReference type="CDD" id="cd16147">
    <property type="entry name" value="G6S"/>
    <property type="match status" value="1"/>
</dbReference>
<keyword evidence="3 5" id="KW-0378">Hydrolase</keyword>
<feature type="domain" description="Sulfatase N-terminal" evidence="8">
    <location>
        <begin position="334"/>
        <end position="403"/>
    </location>
</feature>
<dbReference type="Pfam" id="PF00884">
    <property type="entry name" value="Sulfatase"/>
    <property type="match status" value="2"/>
</dbReference>
<evidence type="ECO:0000256" key="3">
    <source>
        <dbReference type="ARBA" id="ARBA00022801"/>
    </source>
</evidence>
<comment type="similarity">
    <text evidence="1 5">Belongs to the sulfatase family.</text>
</comment>
<dbReference type="PIRSF" id="PIRSF000972">
    <property type="entry name" value="Arylsulf_plant"/>
    <property type="match status" value="1"/>
</dbReference>
<feature type="chain" id="PRO_5047128455" description="Arylsulfatase" evidence="7">
    <location>
        <begin position="19"/>
        <end position="614"/>
    </location>
</feature>
<comment type="catalytic activity">
    <reaction evidence="5">
        <text>an aryl sulfate + H2O = a phenol + sulfate + H(+)</text>
        <dbReference type="Rhea" id="RHEA:17261"/>
        <dbReference type="ChEBI" id="CHEBI:15377"/>
        <dbReference type="ChEBI" id="CHEBI:15378"/>
        <dbReference type="ChEBI" id="CHEBI:16189"/>
        <dbReference type="ChEBI" id="CHEBI:33853"/>
        <dbReference type="ChEBI" id="CHEBI:140317"/>
        <dbReference type="EC" id="3.1.6.1"/>
    </reaction>
</comment>
<evidence type="ECO:0000256" key="7">
    <source>
        <dbReference type="SAM" id="SignalP"/>
    </source>
</evidence>
<evidence type="ECO:0000313" key="9">
    <source>
        <dbReference type="EMBL" id="KAK8087251.1"/>
    </source>
</evidence>
<evidence type="ECO:0000256" key="4">
    <source>
        <dbReference type="ARBA" id="ARBA00023180"/>
    </source>
</evidence>
<evidence type="ECO:0000256" key="5">
    <source>
        <dbReference type="PIRNR" id="PIRNR000972"/>
    </source>
</evidence>
<dbReference type="PANTHER" id="PTHR43108:SF8">
    <property type="entry name" value="SD21168P"/>
    <property type="match status" value="1"/>
</dbReference>
<protein>
    <recommendedName>
        <fullName evidence="5">Arylsulfatase</fullName>
        <shortName evidence="5">AS</shortName>
        <ecNumber evidence="5">3.1.6.1</ecNumber>
    </recommendedName>
    <alternativeName>
        <fullName evidence="5">Aryl-sulfate sulphohydrolase</fullName>
    </alternativeName>
</protein>